<evidence type="ECO:0000256" key="6">
    <source>
        <dbReference type="ARBA" id="ARBA00041027"/>
    </source>
</evidence>
<gene>
    <name evidence="13" type="ORF">OI25_7588</name>
</gene>
<dbReference type="Pfam" id="PF07732">
    <property type="entry name" value="Cu-oxidase_3"/>
    <property type="match status" value="1"/>
</dbReference>
<dbReference type="InterPro" id="IPR011706">
    <property type="entry name" value="Cu-oxidase_C"/>
</dbReference>
<dbReference type="GO" id="GO:0005507">
    <property type="term" value="F:copper ion binding"/>
    <property type="evidence" value="ECO:0007669"/>
    <property type="project" value="InterPro"/>
</dbReference>
<protein>
    <recommendedName>
        <fullName evidence="6">Multicopper oxidase CueO</fullName>
        <ecNumber evidence="5">1.16.3.4</ecNumber>
    </recommendedName>
    <alternativeName>
        <fullName evidence="7">Copper efflux oxidase</fullName>
    </alternativeName>
    <alternativeName>
        <fullName evidence="8">Cuprous oxidase</fullName>
    </alternativeName>
</protein>
<dbReference type="InterPro" id="IPR002355">
    <property type="entry name" value="Cu_oxidase_Cu_BS"/>
</dbReference>
<feature type="domain" description="Plastocyanin-like" evidence="12">
    <location>
        <begin position="93"/>
        <end position="184"/>
    </location>
</feature>
<name>A0AAU8ST62_9BURK</name>
<evidence type="ECO:0000256" key="2">
    <source>
        <dbReference type="ARBA" id="ARBA00011245"/>
    </source>
</evidence>
<keyword evidence="3" id="KW-0479">Metal-binding</keyword>
<evidence type="ECO:0000313" key="13">
    <source>
        <dbReference type="EMBL" id="AJZ56624.1"/>
    </source>
</evidence>
<dbReference type="AlphaFoldDB" id="A0AAU8ST62"/>
<sequence length="539" mass="59934">MPDIKNAKRRTFLRASLSSALLASAGWPPALRTASAQSNPAHAPFTPDLEVELRAKKDQLAIWPGSATHVWRYDGKVTQGGAGALAFLSDGYVPVLRVRRGQKVRIDFINELPEPTIIHWHGLLMPAAMDGHPRNAISPGQHFRYEFEVQNRAGTYWFHAHPDGRTGAQIYFGQAGFLIVGDEEEAALKLPDDAYDVPIMIQDRKVNGDNQFAYLSQPAGGMMGRGGMMKSAMMGNGGMGGMGDMMARMMGFLGDQILVNGRPDFVLPVETRAYRLRLLNASNARIYKLAWSDGSPLTVIGTDGGLLETPLLRRYVTLAPAERIDVWADFSHQPVGTKMTLESREFAGDVAMGGMMGNTELPMGARFPVLNVRVAQQSDATSVLPMHLARVPALRPQEAVNFSRPRAFGITMGMMTWGIDGRRFEMDSVTSSEIVRRETTEIWEFRNEASMMLMAHSMHVHGVQFRVLKRLIATEFSRARDSVAGGYVDEGWKDTVLIMPGERVRLLLRFGGYTGMFLYHCHMLEHEDSGLMRNYLIRT</sequence>
<feature type="signal peptide" evidence="10">
    <location>
        <begin position="1"/>
        <end position="25"/>
    </location>
</feature>
<dbReference type="EC" id="1.16.3.4" evidence="5"/>
<evidence type="ECO:0000256" key="5">
    <source>
        <dbReference type="ARBA" id="ARBA00038978"/>
    </source>
</evidence>
<dbReference type="Pfam" id="PF07731">
    <property type="entry name" value="Cu-oxidase_2"/>
    <property type="match status" value="1"/>
</dbReference>
<dbReference type="Proteomes" id="UP000032614">
    <property type="component" value="Chromosome 3"/>
</dbReference>
<dbReference type="PROSITE" id="PS00080">
    <property type="entry name" value="MULTICOPPER_OXIDASE2"/>
    <property type="match status" value="1"/>
</dbReference>
<comment type="subunit">
    <text evidence="2">Monomer.</text>
</comment>
<dbReference type="InterPro" id="IPR045087">
    <property type="entry name" value="Cu-oxidase_fam"/>
</dbReference>
<dbReference type="Gene3D" id="2.60.40.420">
    <property type="entry name" value="Cupredoxins - blue copper proteins"/>
    <property type="match status" value="3"/>
</dbReference>
<evidence type="ECO:0000256" key="7">
    <source>
        <dbReference type="ARBA" id="ARBA00042896"/>
    </source>
</evidence>
<dbReference type="RefSeq" id="WP_046565114.1">
    <property type="nucleotide sequence ID" value="NZ_CP010025.1"/>
</dbReference>
<dbReference type="GO" id="GO:0042597">
    <property type="term" value="C:periplasmic space"/>
    <property type="evidence" value="ECO:0007669"/>
    <property type="project" value="UniProtKB-SubCell"/>
</dbReference>
<dbReference type="InterPro" id="IPR011707">
    <property type="entry name" value="Cu-oxidase-like_N"/>
</dbReference>
<dbReference type="InterPro" id="IPR008972">
    <property type="entry name" value="Cupredoxin"/>
</dbReference>
<keyword evidence="4" id="KW-0560">Oxidoreductase</keyword>
<evidence type="ECO:0000259" key="11">
    <source>
        <dbReference type="Pfam" id="PF07731"/>
    </source>
</evidence>
<organism evidence="13 14">
    <name type="scientific">Paraburkholderia fungorum</name>
    <dbReference type="NCBI Taxonomy" id="134537"/>
    <lineage>
        <taxon>Bacteria</taxon>
        <taxon>Pseudomonadati</taxon>
        <taxon>Pseudomonadota</taxon>
        <taxon>Betaproteobacteria</taxon>
        <taxon>Burkholderiales</taxon>
        <taxon>Burkholderiaceae</taxon>
        <taxon>Paraburkholderia</taxon>
    </lineage>
</organism>
<evidence type="ECO:0000256" key="3">
    <source>
        <dbReference type="ARBA" id="ARBA00022723"/>
    </source>
</evidence>
<dbReference type="GO" id="GO:0016491">
    <property type="term" value="F:oxidoreductase activity"/>
    <property type="evidence" value="ECO:0007669"/>
    <property type="project" value="UniProtKB-KW"/>
</dbReference>
<feature type="domain" description="Plastocyanin-like" evidence="11">
    <location>
        <begin position="401"/>
        <end position="538"/>
    </location>
</feature>
<dbReference type="PROSITE" id="PS00079">
    <property type="entry name" value="MULTICOPPER_OXIDASE1"/>
    <property type="match status" value="1"/>
</dbReference>
<evidence type="ECO:0000256" key="1">
    <source>
        <dbReference type="ARBA" id="ARBA00004418"/>
    </source>
</evidence>
<dbReference type="PANTHER" id="PTHR48267">
    <property type="entry name" value="CUPREDOXIN SUPERFAMILY PROTEIN"/>
    <property type="match status" value="1"/>
</dbReference>
<evidence type="ECO:0000256" key="10">
    <source>
        <dbReference type="SAM" id="SignalP"/>
    </source>
</evidence>
<evidence type="ECO:0000256" key="4">
    <source>
        <dbReference type="ARBA" id="ARBA00023002"/>
    </source>
</evidence>
<evidence type="ECO:0000313" key="14">
    <source>
        <dbReference type="Proteomes" id="UP000032614"/>
    </source>
</evidence>
<dbReference type="EMBL" id="CP010025">
    <property type="protein sequence ID" value="AJZ56624.1"/>
    <property type="molecule type" value="Genomic_DNA"/>
</dbReference>
<keyword evidence="10" id="KW-0732">Signal</keyword>
<dbReference type="GeneID" id="66513875"/>
<evidence type="ECO:0000259" key="12">
    <source>
        <dbReference type="Pfam" id="PF07732"/>
    </source>
</evidence>
<dbReference type="PROSITE" id="PS51318">
    <property type="entry name" value="TAT"/>
    <property type="match status" value="1"/>
</dbReference>
<dbReference type="CDD" id="cd13852">
    <property type="entry name" value="CuRO_1_McoP_like"/>
    <property type="match status" value="1"/>
</dbReference>
<dbReference type="PANTHER" id="PTHR48267:SF1">
    <property type="entry name" value="BILIRUBIN OXIDASE"/>
    <property type="match status" value="1"/>
</dbReference>
<dbReference type="InterPro" id="IPR033138">
    <property type="entry name" value="Cu_oxidase_CS"/>
</dbReference>
<dbReference type="KEGG" id="bfn:OI25_7588"/>
<feature type="chain" id="PRO_5043325188" description="Multicopper oxidase CueO" evidence="10">
    <location>
        <begin position="26"/>
        <end position="539"/>
    </location>
</feature>
<reference evidence="13 14" key="1">
    <citation type="journal article" date="2015" name="Genome Announc.">
        <title>Complete genome sequences for 59 burkholderia isolates, both pathogenic and near neighbor.</title>
        <authorList>
            <person name="Johnson S.L."/>
            <person name="Bishop-Lilly K.A."/>
            <person name="Ladner J.T."/>
            <person name="Daligault H.E."/>
            <person name="Davenport K.W."/>
            <person name="Jaissle J."/>
            <person name="Frey K.G."/>
            <person name="Koroleva G.I."/>
            <person name="Bruce D.C."/>
            <person name="Coyne S.R."/>
            <person name="Broomall S.M."/>
            <person name="Li P.E."/>
            <person name="Teshima H."/>
            <person name="Gibbons H.S."/>
            <person name="Palacios G.F."/>
            <person name="Rosenzweig C.N."/>
            <person name="Redden C.L."/>
            <person name="Xu Y."/>
            <person name="Minogue T.D."/>
            <person name="Chain P.S."/>
        </authorList>
    </citation>
    <scope>NUCLEOTIDE SEQUENCE [LARGE SCALE GENOMIC DNA]</scope>
    <source>
        <strain evidence="13 14">ATCC BAA-463</strain>
    </source>
</reference>
<dbReference type="SUPFAM" id="SSF49503">
    <property type="entry name" value="Cupredoxins"/>
    <property type="match status" value="3"/>
</dbReference>
<evidence type="ECO:0000256" key="8">
    <source>
        <dbReference type="ARBA" id="ARBA00043090"/>
    </source>
</evidence>
<accession>A0AAU8ST62</accession>
<evidence type="ECO:0000256" key="9">
    <source>
        <dbReference type="ARBA" id="ARBA00048092"/>
    </source>
</evidence>
<comment type="catalytic activity">
    <reaction evidence="9">
        <text>4 Cu(+) + O2 + 4 H(+) = 4 Cu(2+) + 2 H2O</text>
        <dbReference type="Rhea" id="RHEA:30083"/>
        <dbReference type="ChEBI" id="CHEBI:15377"/>
        <dbReference type="ChEBI" id="CHEBI:15378"/>
        <dbReference type="ChEBI" id="CHEBI:15379"/>
        <dbReference type="ChEBI" id="CHEBI:29036"/>
        <dbReference type="ChEBI" id="CHEBI:49552"/>
        <dbReference type="EC" id="1.16.3.4"/>
    </reaction>
    <physiologicalReaction direction="left-to-right" evidence="9">
        <dbReference type="Rhea" id="RHEA:30084"/>
    </physiologicalReaction>
</comment>
<comment type="subcellular location">
    <subcellularLocation>
        <location evidence="1">Periplasm</location>
    </subcellularLocation>
</comment>
<dbReference type="InterPro" id="IPR006311">
    <property type="entry name" value="TAT_signal"/>
</dbReference>
<proteinExistence type="predicted"/>